<dbReference type="InterPro" id="IPR038690">
    <property type="entry name" value="NusG_2_sf"/>
</dbReference>
<proteinExistence type="predicted"/>
<dbReference type="Pfam" id="PF07009">
    <property type="entry name" value="NusG_II"/>
    <property type="match status" value="1"/>
</dbReference>
<evidence type="ECO:0000313" key="1">
    <source>
        <dbReference type="EMBL" id="MPL80211.1"/>
    </source>
</evidence>
<dbReference type="Gene3D" id="2.60.320.10">
    <property type="entry name" value="N-utilization substance G protein NusG, insert domain"/>
    <property type="match status" value="1"/>
</dbReference>
<dbReference type="EMBL" id="VSSQ01000135">
    <property type="protein sequence ID" value="MPL80211.1"/>
    <property type="molecule type" value="Genomic_DNA"/>
</dbReference>
<dbReference type="AlphaFoldDB" id="A0A644UMS0"/>
<name>A0A644UMS0_9ZZZZ</name>
<comment type="caution">
    <text evidence="1">The sequence shown here is derived from an EMBL/GenBank/DDBJ whole genome shotgun (WGS) entry which is preliminary data.</text>
</comment>
<gene>
    <name evidence="1" type="ORF">SDC9_26107</name>
</gene>
<accession>A0A644UMS0</accession>
<reference evidence="1" key="1">
    <citation type="submission" date="2019-08" db="EMBL/GenBank/DDBJ databases">
        <authorList>
            <person name="Kucharzyk K."/>
            <person name="Murdoch R.W."/>
            <person name="Higgins S."/>
            <person name="Loffler F."/>
        </authorList>
    </citation>
    <scope>NUCLEOTIDE SEQUENCE</scope>
</reference>
<protein>
    <submittedName>
        <fullName evidence="1">Uncharacterized protein</fullName>
    </submittedName>
</protein>
<sequence>MRKNDYLLLLFLLFITGMGYLFHGQRPATTEKILVVQHGQAIIQKINLQNVTKASEIKIPTAHGQVIVNVDSNGAYVVSSPCRDKLCIGQGKITKPGQTIVCLPEEVLLTLITPGKEGTIDAIIR</sequence>
<organism evidence="1">
    <name type="scientific">bioreactor metagenome</name>
    <dbReference type="NCBI Taxonomy" id="1076179"/>
    <lineage>
        <taxon>unclassified sequences</taxon>
        <taxon>metagenomes</taxon>
        <taxon>ecological metagenomes</taxon>
    </lineage>
</organism>